<protein>
    <recommendedName>
        <fullName evidence="3 8">Diaminopimelate epimerase</fullName>
        <shortName evidence="8">DAP epimerase</shortName>
        <ecNumber evidence="3 8">5.1.1.7</ecNumber>
    </recommendedName>
    <alternativeName>
        <fullName evidence="8">PLP-independent amino acid racemase</fullName>
    </alternativeName>
</protein>
<dbReference type="PANTHER" id="PTHR31689">
    <property type="entry name" value="DIAMINOPIMELATE EPIMERASE, CHLOROPLASTIC"/>
    <property type="match status" value="1"/>
</dbReference>
<feature type="binding site" evidence="8">
    <location>
        <begin position="198"/>
        <end position="199"/>
    </location>
    <ligand>
        <name>substrate</name>
    </ligand>
</feature>
<dbReference type="GO" id="GO:0009089">
    <property type="term" value="P:lysine biosynthetic process via diaminopimelate"/>
    <property type="evidence" value="ECO:0007669"/>
    <property type="project" value="UniProtKB-UniRule"/>
</dbReference>
<gene>
    <name evidence="8" type="primary">dapF</name>
    <name evidence="10" type="ORF">SAMN02745216_03599</name>
</gene>
<organism evidence="10 11">
    <name type="scientific">Desulfatibacillum alkenivorans DSM 16219</name>
    <dbReference type="NCBI Taxonomy" id="1121393"/>
    <lineage>
        <taxon>Bacteria</taxon>
        <taxon>Pseudomonadati</taxon>
        <taxon>Thermodesulfobacteriota</taxon>
        <taxon>Desulfobacteria</taxon>
        <taxon>Desulfobacterales</taxon>
        <taxon>Desulfatibacillaceae</taxon>
        <taxon>Desulfatibacillum</taxon>
    </lineage>
</organism>
<evidence type="ECO:0000256" key="8">
    <source>
        <dbReference type="HAMAP-Rule" id="MF_00197"/>
    </source>
</evidence>
<comment type="subcellular location">
    <subcellularLocation>
        <location evidence="8">Cytoplasm</location>
    </subcellularLocation>
</comment>
<dbReference type="UniPathway" id="UPA00034">
    <property type="reaction ID" value="UER00025"/>
</dbReference>
<comment type="pathway">
    <text evidence="1 8">Amino-acid biosynthesis; L-lysine biosynthesis via DAP pathway; DL-2,6-diaminopimelate from LL-2,6-diaminopimelate: step 1/1.</text>
</comment>
<sequence length="278" mass="30043">MTGLQFYKMSGSGNDFIIADNRDGKIAKDDMPGLAKALCARKISIGADGLVLVENSDQCDFKWQFYNSDGSEAEMCGNASRCVARFAYLNKIAGEKMTFETLAGVIHAEVLGETVKAGLTDPTDVKYFYALDVDGTTCNVTSMNTGVPHVVLLVGDIEKPDVEELGRKIRYHEAFAPAGTNVNFVEFRRRELAVRTYERGVEGETLACGTGAVAAALARVAADAALSPVKVLTRSGEYLYVHYKRVPGGYGNIFLEGDANIIYTGEIGPDALKLAQKE</sequence>
<reference evidence="11" key="1">
    <citation type="submission" date="2016-11" db="EMBL/GenBank/DDBJ databases">
        <authorList>
            <person name="Varghese N."/>
            <person name="Submissions S."/>
        </authorList>
    </citation>
    <scope>NUCLEOTIDE SEQUENCE [LARGE SCALE GENOMIC DNA]</scope>
    <source>
        <strain evidence="11">DSM 16219</strain>
    </source>
</reference>
<dbReference type="Proteomes" id="UP000183994">
    <property type="component" value="Unassembled WGS sequence"/>
</dbReference>
<dbReference type="STRING" id="1121393.SAMN02745216_03599"/>
<dbReference type="EC" id="5.1.1.7" evidence="3 8"/>
<dbReference type="GO" id="GO:0008837">
    <property type="term" value="F:diaminopimelate epimerase activity"/>
    <property type="evidence" value="ECO:0007669"/>
    <property type="project" value="UniProtKB-UniRule"/>
</dbReference>
<dbReference type="OrthoDB" id="9805408at2"/>
<feature type="binding site" evidence="8">
    <location>
        <begin position="209"/>
        <end position="210"/>
    </location>
    <ligand>
        <name>substrate</name>
    </ligand>
</feature>
<comment type="similarity">
    <text evidence="2 8">Belongs to the diaminopimelate epimerase family.</text>
</comment>
<keyword evidence="4 8" id="KW-0028">Amino-acid biosynthesis</keyword>
<dbReference type="Pfam" id="PF01678">
    <property type="entry name" value="DAP_epimerase"/>
    <property type="match status" value="2"/>
</dbReference>
<name>A0A1M6T4Z7_9BACT</name>
<evidence type="ECO:0000256" key="1">
    <source>
        <dbReference type="ARBA" id="ARBA00005196"/>
    </source>
</evidence>
<comment type="function">
    <text evidence="8">Catalyzes the stereoinversion of LL-2,6-diaminopimelate (L,L-DAP) to meso-diaminopimelate (meso-DAP), a precursor of L-lysine and an essential component of the bacterial peptidoglycan.</text>
</comment>
<evidence type="ECO:0000256" key="2">
    <source>
        <dbReference type="ARBA" id="ARBA00010219"/>
    </source>
</evidence>
<feature type="binding site" evidence="8">
    <location>
        <position position="181"/>
    </location>
    <ligand>
        <name>substrate</name>
    </ligand>
</feature>
<dbReference type="GO" id="GO:0005829">
    <property type="term" value="C:cytosol"/>
    <property type="evidence" value="ECO:0007669"/>
    <property type="project" value="TreeGrafter"/>
</dbReference>
<evidence type="ECO:0000256" key="3">
    <source>
        <dbReference type="ARBA" id="ARBA00013080"/>
    </source>
</evidence>
<keyword evidence="11" id="KW-1185">Reference proteome</keyword>
<evidence type="ECO:0000256" key="7">
    <source>
        <dbReference type="ARBA" id="ARBA00051712"/>
    </source>
</evidence>
<keyword evidence="6 8" id="KW-0413">Isomerase</keyword>
<proteinExistence type="inferred from homology"/>
<evidence type="ECO:0000256" key="9">
    <source>
        <dbReference type="PROSITE-ProRule" id="PRU10125"/>
    </source>
</evidence>
<feature type="active site" description="Proton donor" evidence="8">
    <location>
        <position position="76"/>
    </location>
</feature>
<dbReference type="PROSITE" id="PS01326">
    <property type="entry name" value="DAP_EPIMERASE"/>
    <property type="match status" value="1"/>
</dbReference>
<dbReference type="Gene3D" id="3.10.310.10">
    <property type="entry name" value="Diaminopimelate Epimerase, Chain A, domain 1"/>
    <property type="match status" value="2"/>
</dbReference>
<feature type="binding site" evidence="8">
    <location>
        <position position="14"/>
    </location>
    <ligand>
        <name>substrate</name>
    </ligand>
</feature>
<comment type="caution">
    <text evidence="8">Lacks conserved residue(s) required for the propagation of feature annotation.</text>
</comment>
<feature type="site" description="Could be important to modulate the pK values of the two catalytic cysteine residues" evidence="8">
    <location>
        <position position="198"/>
    </location>
</feature>
<dbReference type="EMBL" id="FQZU01000026">
    <property type="protein sequence ID" value="SHK52053.1"/>
    <property type="molecule type" value="Genomic_DNA"/>
</dbReference>
<feature type="active site" description="Proton acceptor" evidence="8">
    <location>
        <position position="208"/>
    </location>
</feature>
<evidence type="ECO:0000256" key="4">
    <source>
        <dbReference type="ARBA" id="ARBA00022605"/>
    </source>
</evidence>
<dbReference type="SUPFAM" id="SSF54506">
    <property type="entry name" value="Diaminopimelate epimerase-like"/>
    <property type="match status" value="2"/>
</dbReference>
<accession>A0A1M6T4Z7</accession>
<feature type="active site" evidence="9">
    <location>
        <position position="76"/>
    </location>
</feature>
<dbReference type="HAMAP" id="MF_00197">
    <property type="entry name" value="DAP_epimerase"/>
    <property type="match status" value="1"/>
</dbReference>
<feature type="binding site" evidence="8">
    <location>
        <position position="67"/>
    </location>
    <ligand>
        <name>substrate</name>
    </ligand>
</feature>
<feature type="binding site" evidence="8">
    <location>
        <begin position="77"/>
        <end position="78"/>
    </location>
    <ligand>
        <name>substrate</name>
    </ligand>
</feature>
<dbReference type="InterPro" id="IPR018510">
    <property type="entry name" value="DAP_epimerase_AS"/>
</dbReference>
<dbReference type="InterPro" id="IPR001653">
    <property type="entry name" value="DAP_epimerase_DapF"/>
</dbReference>
<comment type="catalytic activity">
    <reaction evidence="7 8">
        <text>(2S,6S)-2,6-diaminopimelate = meso-2,6-diaminopimelate</text>
        <dbReference type="Rhea" id="RHEA:15393"/>
        <dbReference type="ChEBI" id="CHEBI:57609"/>
        <dbReference type="ChEBI" id="CHEBI:57791"/>
        <dbReference type="EC" id="5.1.1.7"/>
    </reaction>
</comment>
<dbReference type="AlphaFoldDB" id="A0A1M6T4Z7"/>
<feature type="site" description="Could be important to modulate the pK values of the two catalytic cysteine residues" evidence="8">
    <location>
        <position position="149"/>
    </location>
</feature>
<dbReference type="RefSeq" id="WP_073477640.1">
    <property type="nucleotide sequence ID" value="NZ_FQZU01000026.1"/>
</dbReference>
<dbReference type="PANTHER" id="PTHR31689:SF0">
    <property type="entry name" value="DIAMINOPIMELATE EPIMERASE"/>
    <property type="match status" value="1"/>
</dbReference>
<evidence type="ECO:0000256" key="6">
    <source>
        <dbReference type="ARBA" id="ARBA00023235"/>
    </source>
</evidence>
<dbReference type="NCBIfam" id="TIGR00652">
    <property type="entry name" value="DapF"/>
    <property type="match status" value="1"/>
</dbReference>
<comment type="subunit">
    <text evidence="8">Homodimer.</text>
</comment>
<keyword evidence="5 8" id="KW-0457">Lysine biosynthesis</keyword>
<evidence type="ECO:0000256" key="5">
    <source>
        <dbReference type="ARBA" id="ARBA00023154"/>
    </source>
</evidence>
<evidence type="ECO:0000313" key="11">
    <source>
        <dbReference type="Proteomes" id="UP000183994"/>
    </source>
</evidence>
<evidence type="ECO:0000313" key="10">
    <source>
        <dbReference type="EMBL" id="SHK52053.1"/>
    </source>
</evidence>
<keyword evidence="8" id="KW-0963">Cytoplasm</keyword>